<sequence length="1522" mass="169286">MRGPNRSGKVNVKVLVILLLVVVALGVSLVVARQVRRKVLSKMDLEAGTAAFEQGDETAAYKHFQEYLGRNPDDIEVLKKYAQSRLLVRPLESPHVLQAIGAYRRVIQLDAADEEAYEKLAMIYASIGNASELAYIAGRRLEHAPDDANASLRLAEAMDRMDDAKGAREVLVSLVERLENDAQRTEQYVQACLQISAIEEAEEVEANALTWVNKALDRSNTSAPALAARARLYRLRASASEADAVAHRAQAHRDLLAAEEQGTDDPKVRLSLASEWMMLGEFDRADAGLAAAGGMPEAVIREHFLYADDWVLARALVGVELAIRKGTIEEGLAEVDKALAALERPGHRFRILPLAIRLYVASGGEQGASQAAAGLVEYEELLYARTDTASFRVELAYLRALVARARGEMYDVINALQPVVGAGSSDPEPWRLLAEAYGRTDQPRRATDAIRRYLQVRPGDTAMLATLANEYFRMQDWARAAEVARIVEERNPDNIDMKLLRMEANVQMATAQGESPDMSRLLEIEKESSELRRSGQNAKRADLRVLAAMIGVHLAQAESDPETKARKLAEVEAGLKQAVEQSDQPLRAEMQLVRFYSQTRQREQAVARARAICSQRPVLAEPWMLLAGLEADSGDTAAALRTLAEAGEAVASDRGKRSIALRRALLELTRGDRATGIRLLGEMAAADPGEIRARALLLDTREVRQDPARTEQLISELEQAEGPGGLMWRFCRASTWLAGDQWRSQQQGIVDLLQYCIDADPRWEGPPLLLSQLYEKLGDVKRAEDVCRQALTRNPSATAIADRLMLLLERQNRVADAEAVRQQIEADPRVASGWNIRSALRTGDYSQAIDELRLRISNDDRDAESRILLARLLYWQTRDTDQALAYLDEAEQIAPRSLVGTSVRAAILRAEGQHDQAQRLLNEYVADRDDFTAYLMRANYYVAQEQWDQAEADYKTLTTLEGEASNRATGYVLLSDFYSRRDRVAEAVQTLEESLAAYPGNLSLRRMLMHTLFRREQDQDKDRALAMLAALEKEYPDDLDLINVRIRELLRDGDPESIQTAMGKLEELVKLQPTAVKAYVTLIDLSIRSGQYEAARNYAIRAAGANLRDPALLSARSRAEMALGNTQMAIEVARLALREDPNHVPALDMLVEIGLTERNEALLLEAVGGVRSIPDRDPNRGEALNLLAARALNSRHPTLLRETESLIESELGRAPSNTWQLLLTQAQILAAQGTPAKGIPEVLAYCQSEEGRTNVDAIVVLSDLYRMSGDLDEAHAWIERAEQIDPRRQTVVHARFLWRMVQKQYDELTGISSAYIDCSDQNPNLVLRAAAVLGAADSAVLKKEGLALFEHAVALWPTLLDARLGLASALYQVGEMARAKQAYQELLEQYPNNTQVLNDLAWILQEHDGDYNTALQLANRGLNLERDDARRRHLLDTRGTILSKMRGRFPDAKADFEELLKLTAPDTPQRAKALLNLARICARLGDLAETKRHVDAAMEIDRAKTVFTPEERAEAKGLLEGR</sequence>
<organism evidence="2 3">
    <name type="scientific">Anaerobaca lacustris</name>
    <dbReference type="NCBI Taxonomy" id="3044600"/>
    <lineage>
        <taxon>Bacteria</taxon>
        <taxon>Pseudomonadati</taxon>
        <taxon>Planctomycetota</taxon>
        <taxon>Phycisphaerae</taxon>
        <taxon>Sedimentisphaerales</taxon>
        <taxon>Anaerobacaceae</taxon>
        <taxon>Anaerobaca</taxon>
    </lineage>
</organism>
<dbReference type="EMBL" id="JASCXX010000002">
    <property type="protein sequence ID" value="MDI6447858.1"/>
    <property type="molecule type" value="Genomic_DNA"/>
</dbReference>
<accession>A0AAW6TWR3</accession>
<dbReference type="Gene3D" id="1.25.40.10">
    <property type="entry name" value="Tetratricopeptide repeat domain"/>
    <property type="match status" value="7"/>
</dbReference>
<dbReference type="Pfam" id="PF13432">
    <property type="entry name" value="TPR_16"/>
    <property type="match status" value="4"/>
</dbReference>
<dbReference type="InterPro" id="IPR019734">
    <property type="entry name" value="TPR_rpt"/>
</dbReference>
<proteinExistence type="predicted"/>
<dbReference type="RefSeq" id="WP_349243270.1">
    <property type="nucleotide sequence ID" value="NZ_JASCXX010000002.1"/>
</dbReference>
<comment type="caution">
    <text evidence="2">The sequence shown here is derived from an EMBL/GenBank/DDBJ whole genome shotgun (WGS) entry which is preliminary data.</text>
</comment>
<dbReference type="PROSITE" id="PS50005">
    <property type="entry name" value="TPR"/>
    <property type="match status" value="2"/>
</dbReference>
<gene>
    <name evidence="2" type="ORF">QJ522_02285</name>
</gene>
<feature type="repeat" description="TPR" evidence="1">
    <location>
        <begin position="1255"/>
        <end position="1288"/>
    </location>
</feature>
<dbReference type="Pfam" id="PF13181">
    <property type="entry name" value="TPR_8"/>
    <property type="match status" value="1"/>
</dbReference>
<keyword evidence="1" id="KW-0802">TPR repeat</keyword>
<evidence type="ECO:0000256" key="1">
    <source>
        <dbReference type="PROSITE-ProRule" id="PRU00339"/>
    </source>
</evidence>
<keyword evidence="3" id="KW-1185">Reference proteome</keyword>
<evidence type="ECO:0000313" key="3">
    <source>
        <dbReference type="Proteomes" id="UP001431776"/>
    </source>
</evidence>
<dbReference type="Pfam" id="PF14559">
    <property type="entry name" value="TPR_19"/>
    <property type="match status" value="1"/>
</dbReference>
<dbReference type="PANTHER" id="PTHR12558">
    <property type="entry name" value="CELL DIVISION CYCLE 16,23,27"/>
    <property type="match status" value="1"/>
</dbReference>
<dbReference type="SUPFAM" id="SSF48452">
    <property type="entry name" value="TPR-like"/>
    <property type="match status" value="5"/>
</dbReference>
<dbReference type="InterPro" id="IPR011990">
    <property type="entry name" value="TPR-like_helical_dom_sf"/>
</dbReference>
<dbReference type="Proteomes" id="UP001431776">
    <property type="component" value="Unassembled WGS sequence"/>
</dbReference>
<dbReference type="SMART" id="SM00028">
    <property type="entry name" value="TPR"/>
    <property type="match status" value="12"/>
</dbReference>
<feature type="repeat" description="TPR" evidence="1">
    <location>
        <begin position="1360"/>
        <end position="1393"/>
    </location>
</feature>
<evidence type="ECO:0000313" key="2">
    <source>
        <dbReference type="EMBL" id="MDI6447858.1"/>
    </source>
</evidence>
<dbReference type="SUPFAM" id="SSF48439">
    <property type="entry name" value="Protein prenylyltransferase"/>
    <property type="match status" value="1"/>
</dbReference>
<dbReference type="PANTHER" id="PTHR12558:SF13">
    <property type="entry name" value="CELL DIVISION CYCLE PROTEIN 27 HOMOLOG"/>
    <property type="match status" value="1"/>
</dbReference>
<name>A0AAW6TWR3_9BACT</name>
<reference evidence="2" key="1">
    <citation type="submission" date="2023-05" db="EMBL/GenBank/DDBJ databases">
        <title>Anaerotaeda fermentans gen. nov., sp. nov., a novel anaerobic planctomycete of the new family within the order Sedimentisphaerales isolated from Taman Peninsula, Russia.</title>
        <authorList>
            <person name="Khomyakova M.A."/>
            <person name="Merkel A.Y."/>
            <person name="Slobodkin A.I."/>
        </authorList>
    </citation>
    <scope>NUCLEOTIDE SEQUENCE</scope>
    <source>
        <strain evidence="2">M17dextr</strain>
    </source>
</reference>
<protein>
    <submittedName>
        <fullName evidence="2">Tetratricopeptide repeat protein</fullName>
    </submittedName>
</protein>